<sequence>MWAVWIVWARPLYGVSLAVGPCARGGEAQSLESEISLKKKKKHQLIVRDDPVLSHGRARAHLHLHLPLSLPLTNCALPGVEVGLRRSVGDYSEETKGKRQPSGVACRVNGCDHRKTAALELPMDMGAKYSVVTHRTTSGYTYCISHPIYPV</sequence>
<feature type="signal peptide" evidence="1">
    <location>
        <begin position="1"/>
        <end position="18"/>
    </location>
</feature>
<dbReference type="Proteomes" id="UP000030686">
    <property type="component" value="Unassembled WGS sequence"/>
</dbReference>
<reference evidence="2" key="1">
    <citation type="journal article" date="2014" name="Nat. Commun.">
        <title>Multiple recent horizontal transfers of a large genomic region in cheese making fungi.</title>
        <authorList>
            <person name="Cheeseman K."/>
            <person name="Ropars J."/>
            <person name="Renault P."/>
            <person name="Dupont J."/>
            <person name="Gouzy J."/>
            <person name="Branca A."/>
            <person name="Abraham A.L."/>
            <person name="Ceppi M."/>
            <person name="Conseiller E."/>
            <person name="Debuchy R."/>
            <person name="Malagnac F."/>
            <person name="Goarin A."/>
            <person name="Silar P."/>
            <person name="Lacoste S."/>
            <person name="Sallet E."/>
            <person name="Bensimon A."/>
            <person name="Giraud T."/>
            <person name="Brygoo Y."/>
        </authorList>
    </citation>
    <scope>NUCLEOTIDE SEQUENCE [LARGE SCALE GENOMIC DNA]</scope>
    <source>
        <strain evidence="2">FM164</strain>
    </source>
</reference>
<name>W6QDI0_PENRF</name>
<keyword evidence="1" id="KW-0732">Signal</keyword>
<dbReference type="AlphaFoldDB" id="W6QDI0"/>
<dbReference type="EMBL" id="HG792017">
    <property type="protein sequence ID" value="CDM34126.1"/>
    <property type="molecule type" value="Genomic_DNA"/>
</dbReference>
<evidence type="ECO:0000313" key="3">
    <source>
        <dbReference type="Proteomes" id="UP000030686"/>
    </source>
</evidence>
<organism evidence="2 3">
    <name type="scientific">Penicillium roqueforti (strain FM164)</name>
    <dbReference type="NCBI Taxonomy" id="1365484"/>
    <lineage>
        <taxon>Eukaryota</taxon>
        <taxon>Fungi</taxon>
        <taxon>Dikarya</taxon>
        <taxon>Ascomycota</taxon>
        <taxon>Pezizomycotina</taxon>
        <taxon>Eurotiomycetes</taxon>
        <taxon>Eurotiomycetidae</taxon>
        <taxon>Eurotiales</taxon>
        <taxon>Aspergillaceae</taxon>
        <taxon>Penicillium</taxon>
    </lineage>
</organism>
<feature type="chain" id="PRO_5004881490" evidence="1">
    <location>
        <begin position="19"/>
        <end position="151"/>
    </location>
</feature>
<evidence type="ECO:0000256" key="1">
    <source>
        <dbReference type="SAM" id="SignalP"/>
    </source>
</evidence>
<proteinExistence type="predicted"/>
<accession>W6QDI0</accession>
<keyword evidence="3" id="KW-1185">Reference proteome</keyword>
<evidence type="ECO:0000313" key="2">
    <source>
        <dbReference type="EMBL" id="CDM34126.1"/>
    </source>
</evidence>
<protein>
    <submittedName>
        <fullName evidence="2">Genomic scaffold, ProqFM164S03</fullName>
    </submittedName>
</protein>
<gene>
    <name evidence="2" type="ORF">PROQFM164_S03g000850</name>
</gene>